<organism evidence="4 5">
    <name type="scientific">Spirosoma telluris</name>
    <dbReference type="NCBI Taxonomy" id="2183553"/>
    <lineage>
        <taxon>Bacteria</taxon>
        <taxon>Pseudomonadati</taxon>
        <taxon>Bacteroidota</taxon>
        <taxon>Cytophagia</taxon>
        <taxon>Cytophagales</taxon>
        <taxon>Cytophagaceae</taxon>
        <taxon>Spirosoma</taxon>
    </lineage>
</organism>
<evidence type="ECO:0000256" key="1">
    <source>
        <dbReference type="ARBA" id="ARBA00004442"/>
    </source>
</evidence>
<comment type="caution">
    <text evidence="4">The sequence shown here is derived from an EMBL/GenBank/DDBJ whole genome shotgun (WGS) entry which is preliminary data.</text>
</comment>
<sequence length="265" mass="28749">MAEGNLPAGPDAELPALVFGGTDKLRYLVSGNYFNQDGIIITNNYKRYTGRINLDASVSNRLKIGTTFTVSHGINNGINETGYTGSPVGAARTISPASPVYDASGNWQLLNVGPGSGMASIANPVALLRTSTNVLFSDRVLGNLFSEYKLLDGLTARVSVGVDLLNTRRYVFYTPQTLAANTVNGYGSNGTSSNINLLNENTLNYTRTLNANHSFDVVAGITFQSNREDRSYQEAQNFANYTLGPIVWDRLLYCLLPRLPFKNGD</sequence>
<dbReference type="RefSeq" id="WP_111344152.1">
    <property type="nucleotide sequence ID" value="NZ_QLII01000001.1"/>
</dbReference>
<evidence type="ECO:0008006" key="6">
    <source>
        <dbReference type="Google" id="ProtNLM"/>
    </source>
</evidence>
<dbReference type="AlphaFoldDB" id="A0A327NMG8"/>
<evidence type="ECO:0000256" key="2">
    <source>
        <dbReference type="ARBA" id="ARBA00023136"/>
    </source>
</evidence>
<comment type="subcellular location">
    <subcellularLocation>
        <location evidence="1">Cell outer membrane</location>
    </subcellularLocation>
</comment>
<gene>
    <name evidence="4" type="ORF">HMF3257_17970</name>
</gene>
<dbReference type="Gene3D" id="2.40.170.20">
    <property type="entry name" value="TonB-dependent receptor, beta-barrel domain"/>
    <property type="match status" value="1"/>
</dbReference>
<reference evidence="4 5" key="1">
    <citation type="submission" date="2018-06" db="EMBL/GenBank/DDBJ databases">
        <title>Spirosoma sp. HMF3257 Genome sequencing and assembly.</title>
        <authorList>
            <person name="Kang H."/>
            <person name="Cha I."/>
            <person name="Kim H."/>
            <person name="Kang J."/>
            <person name="Joh K."/>
        </authorList>
    </citation>
    <scope>NUCLEOTIDE SEQUENCE [LARGE SCALE GENOMIC DNA]</scope>
    <source>
        <strain evidence="4 5">HMF3257</strain>
    </source>
</reference>
<name>A0A327NMG8_9BACT</name>
<accession>A0A327NMG8</accession>
<keyword evidence="5" id="KW-1185">Reference proteome</keyword>
<dbReference type="EMBL" id="QLII01000001">
    <property type="protein sequence ID" value="RAI75579.1"/>
    <property type="molecule type" value="Genomic_DNA"/>
</dbReference>
<dbReference type="SUPFAM" id="SSF56935">
    <property type="entry name" value="Porins"/>
    <property type="match status" value="1"/>
</dbReference>
<evidence type="ECO:0000313" key="4">
    <source>
        <dbReference type="EMBL" id="RAI75579.1"/>
    </source>
</evidence>
<dbReference type="GO" id="GO:0009279">
    <property type="term" value="C:cell outer membrane"/>
    <property type="evidence" value="ECO:0007669"/>
    <property type="project" value="UniProtKB-SubCell"/>
</dbReference>
<keyword evidence="3" id="KW-0998">Cell outer membrane</keyword>
<evidence type="ECO:0000313" key="5">
    <source>
        <dbReference type="Proteomes" id="UP000249016"/>
    </source>
</evidence>
<evidence type="ECO:0000256" key="3">
    <source>
        <dbReference type="ARBA" id="ARBA00023237"/>
    </source>
</evidence>
<proteinExistence type="predicted"/>
<protein>
    <recommendedName>
        <fullName evidence="6">TonB-dependent receptor</fullName>
    </recommendedName>
</protein>
<dbReference type="InterPro" id="IPR036942">
    <property type="entry name" value="Beta-barrel_TonB_sf"/>
</dbReference>
<keyword evidence="2" id="KW-0472">Membrane</keyword>
<dbReference type="Proteomes" id="UP000249016">
    <property type="component" value="Unassembled WGS sequence"/>
</dbReference>